<keyword evidence="6" id="KW-0067">ATP-binding</keyword>
<sequence length="186" mass="21249">MFSSSPSFRSVVNELLNNKVLIAFGSNLGNRRKNIKKGVELLVKDGLKIIRCSPYYETEPVEGVTGKKFLNGVLLVETTLKPQTLLRILQEIEKKVGRPRTHRPKESRSLDLDIIYYEDLIVNKPNLQIPHPKRLERWFVIKPAAEVAPDFSDPILKKRLSVIPACFRQESNGFPLTTRGNDIKKK</sequence>
<dbReference type="InterPro" id="IPR035907">
    <property type="entry name" value="Hppk_sf"/>
</dbReference>
<dbReference type="EC" id="2.7.6.3" evidence="2"/>
<keyword evidence="7" id="KW-0289">Folate biosynthesis</keyword>
<organism evidence="9 10">
    <name type="scientific">bacterium (Candidatus Ratteibacteria) CG23_combo_of_CG06-09_8_20_14_all_48_7</name>
    <dbReference type="NCBI Taxonomy" id="2014292"/>
    <lineage>
        <taxon>Bacteria</taxon>
        <taxon>Candidatus Ratteibacteria</taxon>
    </lineage>
</organism>
<evidence type="ECO:0000256" key="5">
    <source>
        <dbReference type="ARBA" id="ARBA00022777"/>
    </source>
</evidence>
<comment type="caution">
    <text evidence="9">The sequence shown here is derived from an EMBL/GenBank/DDBJ whole genome shotgun (WGS) entry which is preliminary data.</text>
</comment>
<dbReference type="AlphaFoldDB" id="A0A2G9YBI4"/>
<protein>
    <recommendedName>
        <fullName evidence="2">2-amino-4-hydroxy-6-hydroxymethyldihydropteridine diphosphokinase</fullName>
        <ecNumber evidence="2">2.7.6.3</ecNumber>
    </recommendedName>
</protein>
<dbReference type="PANTHER" id="PTHR43071">
    <property type="entry name" value="2-AMINO-4-HYDROXY-6-HYDROXYMETHYLDIHYDROPTERIDINE PYROPHOSPHOKINASE"/>
    <property type="match status" value="1"/>
</dbReference>
<dbReference type="PANTHER" id="PTHR43071:SF1">
    <property type="entry name" value="2-AMINO-4-HYDROXY-6-HYDROXYMETHYLDIHYDROPTERIDINE PYROPHOSPHOKINASE"/>
    <property type="match status" value="1"/>
</dbReference>
<dbReference type="Pfam" id="PF01288">
    <property type="entry name" value="HPPK"/>
    <property type="match status" value="1"/>
</dbReference>
<keyword evidence="5 9" id="KW-0418">Kinase</keyword>
<gene>
    <name evidence="9" type="primary">folK</name>
    <name evidence="9" type="ORF">COX46_01300</name>
</gene>
<evidence type="ECO:0000256" key="4">
    <source>
        <dbReference type="ARBA" id="ARBA00022741"/>
    </source>
</evidence>
<dbReference type="UniPathway" id="UPA00077">
    <property type="reaction ID" value="UER00155"/>
</dbReference>
<evidence type="ECO:0000256" key="3">
    <source>
        <dbReference type="ARBA" id="ARBA00022679"/>
    </source>
</evidence>
<keyword evidence="3" id="KW-0808">Transferase</keyword>
<proteinExistence type="predicted"/>
<comment type="pathway">
    <text evidence="1">Cofactor biosynthesis; tetrahydrofolate biosynthesis; 2-amino-4-hydroxy-6-hydroxymethyl-7,8-dihydropteridine diphosphate from 7,8-dihydroneopterin triphosphate: step 4/4.</text>
</comment>
<dbReference type="Proteomes" id="UP000230392">
    <property type="component" value="Unassembled WGS sequence"/>
</dbReference>
<evidence type="ECO:0000256" key="6">
    <source>
        <dbReference type="ARBA" id="ARBA00022840"/>
    </source>
</evidence>
<dbReference type="GO" id="GO:0005524">
    <property type="term" value="F:ATP binding"/>
    <property type="evidence" value="ECO:0007669"/>
    <property type="project" value="UniProtKB-KW"/>
</dbReference>
<evidence type="ECO:0000259" key="8">
    <source>
        <dbReference type="Pfam" id="PF01288"/>
    </source>
</evidence>
<evidence type="ECO:0000256" key="2">
    <source>
        <dbReference type="ARBA" id="ARBA00013253"/>
    </source>
</evidence>
<dbReference type="InterPro" id="IPR000550">
    <property type="entry name" value="Hppk"/>
</dbReference>
<dbReference type="GO" id="GO:0046654">
    <property type="term" value="P:tetrahydrofolate biosynthetic process"/>
    <property type="evidence" value="ECO:0007669"/>
    <property type="project" value="UniProtKB-UniPathway"/>
</dbReference>
<accession>A0A2G9YBI4</accession>
<dbReference type="GO" id="GO:0046656">
    <property type="term" value="P:folic acid biosynthetic process"/>
    <property type="evidence" value="ECO:0007669"/>
    <property type="project" value="UniProtKB-KW"/>
</dbReference>
<dbReference type="EMBL" id="PCRF01000058">
    <property type="protein sequence ID" value="PIP16587.1"/>
    <property type="molecule type" value="Genomic_DNA"/>
</dbReference>
<dbReference type="GO" id="GO:0016301">
    <property type="term" value="F:kinase activity"/>
    <property type="evidence" value="ECO:0007669"/>
    <property type="project" value="UniProtKB-KW"/>
</dbReference>
<evidence type="ECO:0000313" key="9">
    <source>
        <dbReference type="EMBL" id="PIP16587.1"/>
    </source>
</evidence>
<evidence type="ECO:0000313" key="10">
    <source>
        <dbReference type="Proteomes" id="UP000230392"/>
    </source>
</evidence>
<reference evidence="9 10" key="1">
    <citation type="submission" date="2017-09" db="EMBL/GenBank/DDBJ databases">
        <title>Depth-based differentiation of microbial function through sediment-hosted aquifers and enrichment of novel symbionts in the deep terrestrial subsurface.</title>
        <authorList>
            <person name="Probst A.J."/>
            <person name="Ladd B."/>
            <person name="Jarett J.K."/>
            <person name="Geller-Mcgrath D.E."/>
            <person name="Sieber C.M."/>
            <person name="Emerson J.B."/>
            <person name="Anantharaman K."/>
            <person name="Thomas B.C."/>
            <person name="Malmstrom R."/>
            <person name="Stieglmeier M."/>
            <person name="Klingl A."/>
            <person name="Woyke T."/>
            <person name="Ryan C.M."/>
            <person name="Banfield J.F."/>
        </authorList>
    </citation>
    <scope>NUCLEOTIDE SEQUENCE [LARGE SCALE GENOMIC DNA]</scope>
    <source>
        <strain evidence="9">CG23_combo_of_CG06-09_8_20_14_all_48_7</strain>
    </source>
</reference>
<feature type="domain" description="7,8-dihydro-6-hydroxymethylpterin-pyrophosphokinase" evidence="8">
    <location>
        <begin position="22"/>
        <end position="149"/>
    </location>
</feature>
<dbReference type="CDD" id="cd00483">
    <property type="entry name" value="HPPK"/>
    <property type="match status" value="1"/>
</dbReference>
<name>A0A2G9YBI4_9BACT</name>
<dbReference type="NCBIfam" id="TIGR01498">
    <property type="entry name" value="folK"/>
    <property type="match status" value="1"/>
</dbReference>
<dbReference type="GO" id="GO:0003848">
    <property type="term" value="F:2-amino-4-hydroxy-6-hydroxymethyldihydropteridine diphosphokinase activity"/>
    <property type="evidence" value="ECO:0007669"/>
    <property type="project" value="UniProtKB-EC"/>
</dbReference>
<dbReference type="SUPFAM" id="SSF55083">
    <property type="entry name" value="6-hydroxymethyl-7,8-dihydropterin pyrophosphokinase, HPPK"/>
    <property type="match status" value="1"/>
</dbReference>
<keyword evidence="4" id="KW-0547">Nucleotide-binding</keyword>
<evidence type="ECO:0000256" key="1">
    <source>
        <dbReference type="ARBA" id="ARBA00005051"/>
    </source>
</evidence>
<dbReference type="Gene3D" id="3.30.70.560">
    <property type="entry name" value="7,8-Dihydro-6-hydroxymethylpterin-pyrophosphokinase HPPK"/>
    <property type="match status" value="1"/>
</dbReference>
<evidence type="ECO:0000256" key="7">
    <source>
        <dbReference type="ARBA" id="ARBA00022909"/>
    </source>
</evidence>